<accession>A0A6A7AZH9</accession>
<dbReference type="Proteomes" id="UP000799423">
    <property type="component" value="Unassembled WGS sequence"/>
</dbReference>
<protein>
    <submittedName>
        <fullName evidence="2">Uncharacterized protein</fullName>
    </submittedName>
</protein>
<sequence length="296" mass="31075">MNILKMPPILLVVAVFWLVPIHATTVSIRTTSAMANLPAITLLARQQTQDANVCITNTTVTASPITLIARETTIVWPVTNQQASGCITTITTSALPTTAIANSTITLGTVNSSSSTTSGSATTPLPVTVESFNATSPATLDSSSTPIIVTLASANTSLQVTVGSLNTSIPVTLASANVSSPVSLTSSTTPLSITGLQENACRTTITTSATPTTVIANTTITMSTSPNSTKVSITRMLPPLFRFSNENQLLPPPCKFESSLKRSSWGDRVSHVRRRTVRNRRPDACLQRVAPVNGVV</sequence>
<evidence type="ECO:0000313" key="2">
    <source>
        <dbReference type="EMBL" id="KAF2847555.1"/>
    </source>
</evidence>
<dbReference type="AlphaFoldDB" id="A0A6A7AZH9"/>
<evidence type="ECO:0000313" key="3">
    <source>
        <dbReference type="Proteomes" id="UP000799423"/>
    </source>
</evidence>
<feature type="signal peptide" evidence="1">
    <location>
        <begin position="1"/>
        <end position="23"/>
    </location>
</feature>
<dbReference type="EMBL" id="MU006324">
    <property type="protein sequence ID" value="KAF2847555.1"/>
    <property type="molecule type" value="Genomic_DNA"/>
</dbReference>
<evidence type="ECO:0000256" key="1">
    <source>
        <dbReference type="SAM" id="SignalP"/>
    </source>
</evidence>
<name>A0A6A7AZH9_9PLEO</name>
<proteinExistence type="predicted"/>
<organism evidence="2 3">
    <name type="scientific">Plenodomus tracheiphilus IPT5</name>
    <dbReference type="NCBI Taxonomy" id="1408161"/>
    <lineage>
        <taxon>Eukaryota</taxon>
        <taxon>Fungi</taxon>
        <taxon>Dikarya</taxon>
        <taxon>Ascomycota</taxon>
        <taxon>Pezizomycotina</taxon>
        <taxon>Dothideomycetes</taxon>
        <taxon>Pleosporomycetidae</taxon>
        <taxon>Pleosporales</taxon>
        <taxon>Pleosporineae</taxon>
        <taxon>Leptosphaeriaceae</taxon>
        <taxon>Plenodomus</taxon>
    </lineage>
</organism>
<reference evidence="2" key="1">
    <citation type="submission" date="2020-01" db="EMBL/GenBank/DDBJ databases">
        <authorList>
            <consortium name="DOE Joint Genome Institute"/>
            <person name="Haridas S."/>
            <person name="Albert R."/>
            <person name="Binder M."/>
            <person name="Bloem J."/>
            <person name="Labutti K."/>
            <person name="Salamov A."/>
            <person name="Andreopoulos B."/>
            <person name="Baker S.E."/>
            <person name="Barry K."/>
            <person name="Bills G."/>
            <person name="Bluhm B.H."/>
            <person name="Cannon C."/>
            <person name="Castanera R."/>
            <person name="Culley D.E."/>
            <person name="Daum C."/>
            <person name="Ezra D."/>
            <person name="Gonzalez J.B."/>
            <person name="Henrissat B."/>
            <person name="Kuo A."/>
            <person name="Liang C."/>
            <person name="Lipzen A."/>
            <person name="Lutzoni F."/>
            <person name="Magnuson J."/>
            <person name="Mondo S."/>
            <person name="Nolan M."/>
            <person name="Ohm R."/>
            <person name="Pangilinan J."/>
            <person name="Park H.-J."/>
            <person name="Ramirez L."/>
            <person name="Alfaro M."/>
            <person name="Sun H."/>
            <person name="Tritt A."/>
            <person name="Yoshinaga Y."/>
            <person name="Zwiers L.-H."/>
            <person name="Turgeon B.G."/>
            <person name="Goodwin S.B."/>
            <person name="Spatafora J.W."/>
            <person name="Crous P.W."/>
            <person name="Grigoriev I.V."/>
        </authorList>
    </citation>
    <scope>NUCLEOTIDE SEQUENCE</scope>
    <source>
        <strain evidence="2">IPT5</strain>
    </source>
</reference>
<feature type="chain" id="PRO_5025457222" evidence="1">
    <location>
        <begin position="24"/>
        <end position="296"/>
    </location>
</feature>
<keyword evidence="3" id="KW-1185">Reference proteome</keyword>
<keyword evidence="1" id="KW-0732">Signal</keyword>
<gene>
    <name evidence="2" type="ORF">T440DRAFT_481561</name>
</gene>